<proteinExistence type="predicted"/>
<comment type="caution">
    <text evidence="1">The sequence shown here is derived from an EMBL/GenBank/DDBJ whole genome shotgun (WGS) entry which is preliminary data.</text>
</comment>
<evidence type="ECO:0000313" key="2">
    <source>
        <dbReference type="Proteomes" id="UP001209317"/>
    </source>
</evidence>
<keyword evidence="2" id="KW-1185">Reference proteome</keyword>
<dbReference type="RefSeq" id="WP_263038978.1">
    <property type="nucleotide sequence ID" value="NZ_JAOTPL010000032.1"/>
</dbReference>
<evidence type="ECO:0000313" key="1">
    <source>
        <dbReference type="EMBL" id="MCU7695491.1"/>
    </source>
</evidence>
<protein>
    <recommendedName>
        <fullName evidence="3">DUF4369 domain-containing protein</fullName>
    </recommendedName>
</protein>
<accession>A0AAE3ISB0</accession>
<name>A0AAE3ISB0_9BACT</name>
<organism evidence="1 2">
    <name type="scientific">Haoranjiania flava</name>
    <dbReference type="NCBI Taxonomy" id="1856322"/>
    <lineage>
        <taxon>Bacteria</taxon>
        <taxon>Pseudomonadati</taxon>
        <taxon>Bacteroidota</taxon>
        <taxon>Chitinophagia</taxon>
        <taxon>Chitinophagales</taxon>
        <taxon>Chitinophagaceae</taxon>
        <taxon>Haoranjiania</taxon>
    </lineage>
</organism>
<dbReference type="Proteomes" id="UP001209317">
    <property type="component" value="Unassembled WGS sequence"/>
</dbReference>
<dbReference type="AlphaFoldDB" id="A0AAE3ISB0"/>
<reference evidence="1" key="1">
    <citation type="submission" date="2022-10" db="EMBL/GenBank/DDBJ databases">
        <authorList>
            <person name="Kim H.S."/>
            <person name="Kim J.-S."/>
            <person name="Suh M.K."/>
            <person name="Eom M.K."/>
            <person name="Lee J.-S."/>
        </authorList>
    </citation>
    <scope>NUCLEOTIDE SEQUENCE</scope>
    <source>
        <strain evidence="1">LIP-5</strain>
    </source>
</reference>
<dbReference type="EMBL" id="JAOTPL010000032">
    <property type="protein sequence ID" value="MCU7695491.1"/>
    <property type="molecule type" value="Genomic_DNA"/>
</dbReference>
<sequence>MKHYITILIVTMGFLSAHSQESNFVIKGEVIACSDTKNKPSGYIYLLKDSVVIDSASTYHQTLLGNIFCTNGKFKFKGVQNGTYQIMYDTYFDTQDFPTFEINGSDLKGIKICYDKLPERLYKEETILDRLGINDTLFINVYIASGGEFGGYDEGFWIVKGQDGFRGRFFSLPNTYSIQQDTAKVIAKYKDNIADIKPITEDIVLSQSDVLKIKKFLIEINHYNDDWISNAPEHFLIYGKNETIYRIKNNSHYQPYINLRKLIKTSHGL</sequence>
<evidence type="ECO:0008006" key="3">
    <source>
        <dbReference type="Google" id="ProtNLM"/>
    </source>
</evidence>
<gene>
    <name evidence="1" type="ORF">OD355_13280</name>
</gene>